<feature type="domain" description="DUF2179" evidence="7">
    <location>
        <begin position="224"/>
        <end position="278"/>
    </location>
</feature>
<feature type="transmembrane region" description="Helical" evidence="6">
    <location>
        <begin position="15"/>
        <end position="35"/>
    </location>
</feature>
<evidence type="ECO:0000256" key="3">
    <source>
        <dbReference type="ARBA" id="ARBA00022692"/>
    </source>
</evidence>
<dbReference type="Proteomes" id="UP000724672">
    <property type="component" value="Unassembled WGS sequence"/>
</dbReference>
<dbReference type="Pfam" id="PF10035">
    <property type="entry name" value="DUF2179"/>
    <property type="match status" value="1"/>
</dbReference>
<dbReference type="InterPro" id="IPR019264">
    <property type="entry name" value="DUF2179"/>
</dbReference>
<keyword evidence="2" id="KW-1003">Cell membrane</keyword>
<evidence type="ECO:0000256" key="1">
    <source>
        <dbReference type="ARBA" id="ARBA00004651"/>
    </source>
</evidence>
<dbReference type="GO" id="GO:0005886">
    <property type="term" value="C:plasma membrane"/>
    <property type="evidence" value="ECO:0007669"/>
    <property type="project" value="UniProtKB-SubCell"/>
</dbReference>
<feature type="transmembrane region" description="Helical" evidence="6">
    <location>
        <begin position="110"/>
        <end position="129"/>
    </location>
</feature>
<dbReference type="EMBL" id="WSFT01000042">
    <property type="protein sequence ID" value="MBS4539193.1"/>
    <property type="molecule type" value="Genomic_DNA"/>
</dbReference>
<dbReference type="CDD" id="cd16380">
    <property type="entry name" value="YitT_C"/>
    <property type="match status" value="1"/>
</dbReference>
<feature type="transmembrane region" description="Helical" evidence="6">
    <location>
        <begin position="80"/>
        <end position="98"/>
    </location>
</feature>
<accession>A0A942UU55</accession>
<feature type="transmembrane region" description="Helical" evidence="6">
    <location>
        <begin position="149"/>
        <end position="171"/>
    </location>
</feature>
<proteinExistence type="predicted"/>
<dbReference type="InterPro" id="IPR051461">
    <property type="entry name" value="UPF0750_membrane"/>
</dbReference>
<evidence type="ECO:0000256" key="2">
    <source>
        <dbReference type="ARBA" id="ARBA00022475"/>
    </source>
</evidence>
<sequence length="286" mass="31394">MAKMLLKVEWLKSSIIILIGTFIMAVGINAFIIPHNLLAGGVSGLAIILQYLTKLPTGIFVLLLNIPIFIFGIKEIDRRFAFVSIVGMVSLSFFLVLTGALSERIWIKDILASSIYGGIFLGFASGLIFRVRASTGGTDIVSVIIKKRFEIGISTILFVMNVIIVLIGATINDYTLAIYTLISMFISTVVMNKIMIGLDTKKLVLIVTDHSEELSSALMEKVQRGITFLEGEGGYSRRKQKVIYCVISTRQLAVVKNVVSDIDPDAFMTVMDTAEIHGSGFNKPVF</sequence>
<dbReference type="PIRSF" id="PIRSF006483">
    <property type="entry name" value="Membrane_protein_YitT"/>
    <property type="match status" value="1"/>
</dbReference>
<evidence type="ECO:0000256" key="5">
    <source>
        <dbReference type="ARBA" id="ARBA00023136"/>
    </source>
</evidence>
<keyword evidence="4 6" id="KW-1133">Transmembrane helix</keyword>
<feature type="transmembrane region" description="Helical" evidence="6">
    <location>
        <begin position="177"/>
        <end position="196"/>
    </location>
</feature>
<organism evidence="8 9">
    <name type="scientific">Anaeromonas frigoriresistens</name>
    <dbReference type="NCBI Taxonomy" id="2683708"/>
    <lineage>
        <taxon>Bacteria</taxon>
        <taxon>Bacillati</taxon>
        <taxon>Bacillota</taxon>
        <taxon>Tissierellia</taxon>
        <taxon>Tissierellales</taxon>
        <taxon>Thermohalobacteraceae</taxon>
        <taxon>Anaeromonas</taxon>
    </lineage>
</organism>
<keyword evidence="3 6" id="KW-0812">Transmembrane</keyword>
<dbReference type="InterPro" id="IPR003740">
    <property type="entry name" value="YitT"/>
</dbReference>
<dbReference type="PANTHER" id="PTHR33545">
    <property type="entry name" value="UPF0750 MEMBRANE PROTEIN YITT-RELATED"/>
    <property type="match status" value="1"/>
</dbReference>
<evidence type="ECO:0000313" key="8">
    <source>
        <dbReference type="EMBL" id="MBS4539193.1"/>
    </source>
</evidence>
<protein>
    <submittedName>
        <fullName evidence="8">YitT family protein</fullName>
    </submittedName>
</protein>
<evidence type="ECO:0000256" key="6">
    <source>
        <dbReference type="SAM" id="Phobius"/>
    </source>
</evidence>
<comment type="caution">
    <text evidence="8">The sequence shown here is derived from an EMBL/GenBank/DDBJ whole genome shotgun (WGS) entry which is preliminary data.</text>
</comment>
<name>A0A942UU55_9FIRM</name>
<evidence type="ECO:0000256" key="4">
    <source>
        <dbReference type="ARBA" id="ARBA00022989"/>
    </source>
</evidence>
<dbReference type="Pfam" id="PF02588">
    <property type="entry name" value="YitT_membrane"/>
    <property type="match status" value="1"/>
</dbReference>
<dbReference type="Gene3D" id="3.30.70.120">
    <property type="match status" value="1"/>
</dbReference>
<dbReference type="PANTHER" id="PTHR33545:SF5">
    <property type="entry name" value="UPF0750 MEMBRANE PROTEIN YITT"/>
    <property type="match status" value="1"/>
</dbReference>
<evidence type="ECO:0000259" key="7">
    <source>
        <dbReference type="Pfam" id="PF10035"/>
    </source>
</evidence>
<dbReference type="AlphaFoldDB" id="A0A942UU55"/>
<gene>
    <name evidence="8" type="ORF">GOQ27_12020</name>
</gene>
<comment type="subcellular location">
    <subcellularLocation>
        <location evidence="1">Cell membrane</location>
        <topology evidence="1">Multi-pass membrane protein</topology>
    </subcellularLocation>
</comment>
<feature type="transmembrane region" description="Helical" evidence="6">
    <location>
        <begin position="55"/>
        <end position="73"/>
    </location>
</feature>
<keyword evidence="5 6" id="KW-0472">Membrane</keyword>
<dbReference type="InterPro" id="IPR015867">
    <property type="entry name" value="N-reg_PII/ATP_PRibTrfase_C"/>
</dbReference>
<evidence type="ECO:0000313" key="9">
    <source>
        <dbReference type="Proteomes" id="UP000724672"/>
    </source>
</evidence>
<reference evidence="8" key="1">
    <citation type="submission" date="2019-12" db="EMBL/GenBank/DDBJ databases">
        <title>Clostridiaceae gen. nov. sp. nov., isolated from sediment in Xinjiang, China.</title>
        <authorList>
            <person name="Zhang R."/>
        </authorList>
    </citation>
    <scope>NUCLEOTIDE SEQUENCE</scope>
    <source>
        <strain evidence="8">D2Q-11</strain>
    </source>
</reference>
<keyword evidence="9" id="KW-1185">Reference proteome</keyword>